<evidence type="ECO:0000313" key="2">
    <source>
        <dbReference type="Proteomes" id="UP001189429"/>
    </source>
</evidence>
<gene>
    <name evidence="1" type="ORF">PCOR1329_LOCUS78301</name>
</gene>
<protein>
    <submittedName>
        <fullName evidence="1">Uncharacterized protein</fullName>
    </submittedName>
</protein>
<accession>A0ABN9XNL2</accession>
<keyword evidence="2" id="KW-1185">Reference proteome</keyword>
<dbReference type="Proteomes" id="UP001189429">
    <property type="component" value="Unassembled WGS sequence"/>
</dbReference>
<dbReference type="EMBL" id="CAUYUJ010020909">
    <property type="protein sequence ID" value="CAK0901304.1"/>
    <property type="molecule type" value="Genomic_DNA"/>
</dbReference>
<reference evidence="1" key="1">
    <citation type="submission" date="2023-10" db="EMBL/GenBank/DDBJ databases">
        <authorList>
            <person name="Chen Y."/>
            <person name="Shah S."/>
            <person name="Dougan E. K."/>
            <person name="Thang M."/>
            <person name="Chan C."/>
        </authorList>
    </citation>
    <scope>NUCLEOTIDE SEQUENCE [LARGE SCALE GENOMIC DNA]</scope>
</reference>
<comment type="caution">
    <text evidence="1">The sequence shown here is derived from an EMBL/GenBank/DDBJ whole genome shotgun (WGS) entry which is preliminary data.</text>
</comment>
<sequence>MPIFQNEATATASPGSSRYLELGPTKAAVLQAAGRLPAPILAGHLHSGMFPEIRRCRTIATSISGTGEHDAVLVGPPRGATESSVEVIARDPGCPPRVPVADYTLSDA</sequence>
<organism evidence="1 2">
    <name type="scientific">Prorocentrum cordatum</name>
    <dbReference type="NCBI Taxonomy" id="2364126"/>
    <lineage>
        <taxon>Eukaryota</taxon>
        <taxon>Sar</taxon>
        <taxon>Alveolata</taxon>
        <taxon>Dinophyceae</taxon>
        <taxon>Prorocentrales</taxon>
        <taxon>Prorocentraceae</taxon>
        <taxon>Prorocentrum</taxon>
    </lineage>
</organism>
<evidence type="ECO:0000313" key="1">
    <source>
        <dbReference type="EMBL" id="CAK0901304.1"/>
    </source>
</evidence>
<name>A0ABN9XNL2_9DINO</name>
<proteinExistence type="predicted"/>